<reference evidence="2" key="1">
    <citation type="journal article" date="2023" name="Front. Plant Sci.">
        <title>Chromosomal-level genome assembly of Melastoma candidum provides insights into trichome evolution.</title>
        <authorList>
            <person name="Zhong Y."/>
            <person name="Wu W."/>
            <person name="Sun C."/>
            <person name="Zou P."/>
            <person name="Liu Y."/>
            <person name="Dai S."/>
            <person name="Zhou R."/>
        </authorList>
    </citation>
    <scope>NUCLEOTIDE SEQUENCE [LARGE SCALE GENOMIC DNA]</scope>
</reference>
<dbReference type="EMBL" id="CM042891">
    <property type="protein sequence ID" value="KAI4304395.1"/>
    <property type="molecule type" value="Genomic_DNA"/>
</dbReference>
<sequence length="219" mass="23599">MIRLLPRFFFLRNLSTGDGGVGVTNPSWLVALSFGSITRSSISSQVASNPSTSQTTLSRDGQTSSSTTRIWGDPQAGSTEASSDQSMHGCKGFLSGVIDRASLVSVQGTCEYGTRVDYMVMSPDSPCKFVPGSYSVVSSKGKSDQHILKVDLVKSESSPVVQENEPNKGRHKWRRHPERVVKISSAPPSRVPHAADQGLHSSMALGFDISVQSVTFQQH</sequence>
<keyword evidence="2" id="KW-1185">Reference proteome</keyword>
<accession>A0ACB9L4C2</accession>
<dbReference type="Proteomes" id="UP001057402">
    <property type="component" value="Chromosome 12"/>
</dbReference>
<protein>
    <submittedName>
        <fullName evidence="1">Uncharacterized protein</fullName>
    </submittedName>
</protein>
<name>A0ACB9L4C2_9MYRT</name>
<comment type="caution">
    <text evidence="1">The sequence shown here is derived from an EMBL/GenBank/DDBJ whole genome shotgun (WGS) entry which is preliminary data.</text>
</comment>
<proteinExistence type="predicted"/>
<organism evidence="1 2">
    <name type="scientific">Melastoma candidum</name>
    <dbReference type="NCBI Taxonomy" id="119954"/>
    <lineage>
        <taxon>Eukaryota</taxon>
        <taxon>Viridiplantae</taxon>
        <taxon>Streptophyta</taxon>
        <taxon>Embryophyta</taxon>
        <taxon>Tracheophyta</taxon>
        <taxon>Spermatophyta</taxon>
        <taxon>Magnoliopsida</taxon>
        <taxon>eudicotyledons</taxon>
        <taxon>Gunneridae</taxon>
        <taxon>Pentapetalae</taxon>
        <taxon>rosids</taxon>
        <taxon>malvids</taxon>
        <taxon>Myrtales</taxon>
        <taxon>Melastomataceae</taxon>
        <taxon>Melastomatoideae</taxon>
        <taxon>Melastomateae</taxon>
        <taxon>Melastoma</taxon>
    </lineage>
</organism>
<evidence type="ECO:0000313" key="2">
    <source>
        <dbReference type="Proteomes" id="UP001057402"/>
    </source>
</evidence>
<evidence type="ECO:0000313" key="1">
    <source>
        <dbReference type="EMBL" id="KAI4304395.1"/>
    </source>
</evidence>
<gene>
    <name evidence="1" type="ORF">MLD38_039915</name>
</gene>